<feature type="domain" description="Amino acid transporter transmembrane" evidence="6">
    <location>
        <begin position="108"/>
        <end position="161"/>
    </location>
</feature>
<feature type="domain" description="Amino acid transporter transmembrane" evidence="6">
    <location>
        <begin position="272"/>
        <end position="539"/>
    </location>
</feature>
<feature type="domain" description="Amino acid transporter transmembrane" evidence="6">
    <location>
        <begin position="27"/>
        <end position="78"/>
    </location>
</feature>
<proteinExistence type="predicted"/>
<feature type="transmembrane region" description="Helical" evidence="5">
    <location>
        <begin position="376"/>
        <end position="395"/>
    </location>
</feature>
<feature type="transmembrane region" description="Helical" evidence="5">
    <location>
        <begin position="416"/>
        <end position="437"/>
    </location>
</feature>
<dbReference type="EMBL" id="OX597814">
    <property type="protein sequence ID" value="CAI9715561.1"/>
    <property type="molecule type" value="Genomic_DNA"/>
</dbReference>
<dbReference type="PANTHER" id="PTHR22950:SF700">
    <property type="entry name" value="AMINO ACID TRANSPORTER TRANSMEMBRANE DOMAIN-CONTAINING PROTEIN"/>
    <property type="match status" value="1"/>
</dbReference>
<keyword evidence="4 5" id="KW-0472">Membrane</keyword>
<evidence type="ECO:0000256" key="2">
    <source>
        <dbReference type="ARBA" id="ARBA00022692"/>
    </source>
</evidence>
<dbReference type="GO" id="GO:0015179">
    <property type="term" value="F:L-amino acid transmembrane transporter activity"/>
    <property type="evidence" value="ECO:0007669"/>
    <property type="project" value="TreeGrafter"/>
</dbReference>
<evidence type="ECO:0000256" key="1">
    <source>
        <dbReference type="ARBA" id="ARBA00004141"/>
    </source>
</evidence>
<protein>
    <recommendedName>
        <fullName evidence="6">Amino acid transporter transmembrane domain-containing protein</fullName>
    </recommendedName>
</protein>
<sequence length="585" mass="64746">MGSVDLNDPSIIYKKSRSKWYHGIADFANVMKAFIGTNYLSVPYAFSQSGIIAGLILLLIIASLTSHCCQLIVKCKYYALDILLWKFDARHLKSSDNMDQQRLELESQLQRQLSYGDIGMIAFGRIGQGVVNFCVFLTQFGYCIGYSIFVGNTLLSFFPVVPQCVLLHVANNTQLNTSLSLKHIMGIPSNQFNRLPNHSISWNCTNVFNKSGTLIPPSVTETPKGTKKTVISHLSNHNATFPVTTSISPSISTDIITSSSHLLLPRVSFVKMAPNLYILILLQLPILILFSFVRNMRVLGIISICANASIVLGWGAIMIFLFIKFSFSDELKLISSEASIFFGLLASAFEGIGTIIPIESSMDGNRHNFPKFLNGAILIVSFILLVLGLFGYLRFGSHVNQLINLSLIHSGLGAHLLNACLIVAVICTYPLMIYPVLQMIENFVFVQETITDNETMSTNLLDSFEEDYPLPVTKPIPSSVPSWKRHGVRISVITSTIGFGILFQHHFAYLTAILGSIGGTLLLFILPCIFELSLWWKKLSVKIVTFGLISPNYQCKLSECHCIDIGTNGKISVKVVVLHGDLDVK</sequence>
<dbReference type="InterPro" id="IPR013057">
    <property type="entry name" value="AA_transpt_TM"/>
</dbReference>
<feature type="transmembrane region" description="Helical" evidence="5">
    <location>
        <begin position="299"/>
        <end position="322"/>
    </location>
</feature>
<keyword evidence="8" id="KW-1185">Reference proteome</keyword>
<evidence type="ECO:0000313" key="8">
    <source>
        <dbReference type="Proteomes" id="UP001162480"/>
    </source>
</evidence>
<evidence type="ECO:0000256" key="5">
    <source>
        <dbReference type="SAM" id="Phobius"/>
    </source>
</evidence>
<accession>A0AA36AG92</accession>
<name>A0AA36AG92_OCTVU</name>
<gene>
    <name evidence="7" type="ORF">OCTVUL_1B027807</name>
</gene>
<feature type="transmembrane region" description="Helical" evidence="5">
    <location>
        <begin position="276"/>
        <end position="293"/>
    </location>
</feature>
<dbReference type="PANTHER" id="PTHR22950">
    <property type="entry name" value="AMINO ACID TRANSPORTER"/>
    <property type="match status" value="1"/>
</dbReference>
<evidence type="ECO:0000313" key="7">
    <source>
        <dbReference type="EMBL" id="CAI9715561.1"/>
    </source>
</evidence>
<evidence type="ECO:0000256" key="4">
    <source>
        <dbReference type="ARBA" id="ARBA00023136"/>
    </source>
</evidence>
<reference evidence="7" key="1">
    <citation type="submission" date="2023-08" db="EMBL/GenBank/DDBJ databases">
        <authorList>
            <person name="Alioto T."/>
            <person name="Alioto T."/>
            <person name="Gomez Garrido J."/>
        </authorList>
    </citation>
    <scope>NUCLEOTIDE SEQUENCE</scope>
</reference>
<feature type="transmembrane region" description="Helical" evidence="5">
    <location>
        <begin position="51"/>
        <end position="73"/>
    </location>
</feature>
<feature type="transmembrane region" description="Helical" evidence="5">
    <location>
        <begin position="334"/>
        <end position="356"/>
    </location>
</feature>
<keyword evidence="2 5" id="KW-0812">Transmembrane</keyword>
<feature type="transmembrane region" description="Helical" evidence="5">
    <location>
        <begin position="507"/>
        <end position="530"/>
    </location>
</feature>
<keyword evidence="3 5" id="KW-1133">Transmembrane helix</keyword>
<dbReference type="AlphaFoldDB" id="A0AA36AG92"/>
<dbReference type="Pfam" id="PF01490">
    <property type="entry name" value="Aa_trans"/>
    <property type="match status" value="3"/>
</dbReference>
<comment type="subcellular location">
    <subcellularLocation>
        <location evidence="1">Membrane</location>
        <topology evidence="1">Multi-pass membrane protein</topology>
    </subcellularLocation>
</comment>
<dbReference type="GO" id="GO:0005774">
    <property type="term" value="C:vacuolar membrane"/>
    <property type="evidence" value="ECO:0007669"/>
    <property type="project" value="TreeGrafter"/>
</dbReference>
<evidence type="ECO:0000256" key="3">
    <source>
        <dbReference type="ARBA" id="ARBA00022989"/>
    </source>
</evidence>
<evidence type="ECO:0000259" key="6">
    <source>
        <dbReference type="Pfam" id="PF01490"/>
    </source>
</evidence>
<organism evidence="7 8">
    <name type="scientific">Octopus vulgaris</name>
    <name type="common">Common octopus</name>
    <dbReference type="NCBI Taxonomy" id="6645"/>
    <lineage>
        <taxon>Eukaryota</taxon>
        <taxon>Metazoa</taxon>
        <taxon>Spiralia</taxon>
        <taxon>Lophotrochozoa</taxon>
        <taxon>Mollusca</taxon>
        <taxon>Cephalopoda</taxon>
        <taxon>Coleoidea</taxon>
        <taxon>Octopodiformes</taxon>
        <taxon>Octopoda</taxon>
        <taxon>Incirrata</taxon>
        <taxon>Octopodidae</taxon>
        <taxon>Octopus</taxon>
    </lineage>
</organism>
<dbReference type="Proteomes" id="UP001162480">
    <property type="component" value="Chromosome 1"/>
</dbReference>